<feature type="compositionally biased region" description="Basic residues" evidence="1">
    <location>
        <begin position="257"/>
        <end position="270"/>
    </location>
</feature>
<evidence type="ECO:0000256" key="1">
    <source>
        <dbReference type="SAM" id="MobiDB-lite"/>
    </source>
</evidence>
<reference evidence="2" key="1">
    <citation type="submission" date="2023-10" db="EMBL/GenBank/DDBJ databases">
        <authorList>
            <person name="Chen Y."/>
            <person name="Shah S."/>
            <person name="Dougan E. K."/>
            <person name="Thang M."/>
            <person name="Chan C."/>
        </authorList>
    </citation>
    <scope>NUCLEOTIDE SEQUENCE [LARGE SCALE GENOMIC DNA]</scope>
</reference>
<feature type="region of interest" description="Disordered" evidence="1">
    <location>
        <begin position="378"/>
        <end position="523"/>
    </location>
</feature>
<accession>A0ABN9RKR5</accession>
<feature type="compositionally biased region" description="Low complexity" evidence="1">
    <location>
        <begin position="511"/>
        <end position="521"/>
    </location>
</feature>
<gene>
    <name evidence="2" type="ORF">PCOR1329_LOCUS20977</name>
</gene>
<dbReference type="EMBL" id="CAUYUJ010006843">
    <property type="protein sequence ID" value="CAK0818844.1"/>
    <property type="molecule type" value="Genomic_DNA"/>
</dbReference>
<feature type="region of interest" description="Disordered" evidence="1">
    <location>
        <begin position="60"/>
        <end position="287"/>
    </location>
</feature>
<keyword evidence="3" id="KW-1185">Reference proteome</keyword>
<feature type="compositionally biased region" description="Low complexity" evidence="1">
    <location>
        <begin position="178"/>
        <end position="187"/>
    </location>
</feature>
<feature type="compositionally biased region" description="Basic and acidic residues" evidence="1">
    <location>
        <begin position="497"/>
        <end position="507"/>
    </location>
</feature>
<feature type="compositionally biased region" description="Basic residues" evidence="1">
    <location>
        <begin position="214"/>
        <end position="245"/>
    </location>
</feature>
<evidence type="ECO:0000313" key="2">
    <source>
        <dbReference type="EMBL" id="CAK0818844.1"/>
    </source>
</evidence>
<feature type="compositionally biased region" description="Basic and acidic residues" evidence="1">
    <location>
        <begin position="146"/>
        <end position="155"/>
    </location>
</feature>
<evidence type="ECO:0008006" key="4">
    <source>
        <dbReference type="Google" id="ProtNLM"/>
    </source>
</evidence>
<feature type="non-terminal residue" evidence="2">
    <location>
        <position position="1"/>
    </location>
</feature>
<feature type="compositionally biased region" description="Basic residues" evidence="1">
    <location>
        <begin position="421"/>
        <end position="440"/>
    </location>
</feature>
<feature type="compositionally biased region" description="Basic and acidic residues" evidence="1">
    <location>
        <begin position="481"/>
        <end position="490"/>
    </location>
</feature>
<name>A0ABN9RKR5_9DINO</name>
<proteinExistence type="predicted"/>
<organism evidence="2 3">
    <name type="scientific">Prorocentrum cordatum</name>
    <dbReference type="NCBI Taxonomy" id="2364126"/>
    <lineage>
        <taxon>Eukaryota</taxon>
        <taxon>Sar</taxon>
        <taxon>Alveolata</taxon>
        <taxon>Dinophyceae</taxon>
        <taxon>Prorocentrales</taxon>
        <taxon>Prorocentraceae</taxon>
        <taxon>Prorocentrum</taxon>
    </lineage>
</organism>
<comment type="caution">
    <text evidence="2">The sequence shown here is derived from an EMBL/GenBank/DDBJ whole genome shotgun (WGS) entry which is preliminary data.</text>
</comment>
<feature type="compositionally biased region" description="Basic residues" evidence="1">
    <location>
        <begin position="92"/>
        <end position="104"/>
    </location>
</feature>
<protein>
    <recommendedName>
        <fullName evidence="4">Rab3 GTPase-activating protein catalytic subunit</fullName>
    </recommendedName>
</protein>
<feature type="compositionally biased region" description="Low complexity" evidence="1">
    <location>
        <begin position="441"/>
        <end position="452"/>
    </location>
</feature>
<feature type="compositionally biased region" description="Basic and acidic residues" evidence="1">
    <location>
        <begin position="113"/>
        <end position="123"/>
    </location>
</feature>
<evidence type="ECO:0000313" key="3">
    <source>
        <dbReference type="Proteomes" id="UP001189429"/>
    </source>
</evidence>
<feature type="compositionally biased region" description="Gly residues" evidence="1">
    <location>
        <begin position="60"/>
        <end position="75"/>
    </location>
</feature>
<feature type="compositionally biased region" description="Basic residues" evidence="1">
    <location>
        <begin position="124"/>
        <end position="140"/>
    </location>
</feature>
<sequence length="837" mass="90471">RTCPTEREFQRRYSCSSGSFRVLCSCLSLQGSRRRCRGRGGEAPGELGCRGGGGALLRAGAGHGEGGRRGGGGRHAGLRPAGGAVRVPARAGSRRRRRRRRAHAPGRVPWRAPDTEEHREVPRAHRRGGARRAGGGRRRAWPPARAADREPERLPPRVRRGQHLQLPGGRGGPEVPPAAARLGARARSQGDLLSQGAGAAGARDPVHFGGGPGRPRHGGAGPRHHARDLRRARPPQGAARRRGGRGPRGGLRGAARGGRRGGGRRRRARRLSCAGGPGVLPGHPAPVRAARRGGLPAHRVPGERSRLGILGGSAGLPGEGGESWQDELRAPVGLLHGEVFLLRRSQHVVAAAEAGLEGAPLRAPRLPETDYRVDAVLQGPHRPQGRGGGDDGGARAHHHVQRRREGGGEDAAALRGQCRGRPARGHHRRGVRRRPRRARGIRAVLRPPADAAGARRGDGQVPAPGEAGRPSAQPLHGRVRQVAEDPGDGHHGRHPRGLPEQRQEASRRLLRAPPAAGPVRVAELRGPVPLAAPRAPRGVQGREALHGPGAEERAHPADIVVFCRVSTRAAAASREAEGEGDGSAVVSGTSGVVEWLRLRRVGEQLFAATFVIHNGLLPLTEDQEPREGSGWRAAECPWDSGDLDLDLLRHVPETEDALHLSRRVLLRGLVRRQLAGVEDDVPTLVRLWALGRWPQCRDAGLVSEAFGFVSLCWRALRSAKASARWPVAGEQGAAWLADEENLFQMFSDLEFWRLQPRELLTPWLPPQLLACHLAARCRLLDEQQRTLFDDNRSNLKEVNRLRHTVSQLFARLEVVDARSLQSVQKQAEVVDYLRTQR</sequence>
<feature type="compositionally biased region" description="Gly residues" evidence="1">
    <location>
        <begin position="246"/>
        <end position="256"/>
    </location>
</feature>
<feature type="compositionally biased region" description="Low complexity" evidence="1">
    <location>
        <begin position="78"/>
        <end position="91"/>
    </location>
</feature>
<dbReference type="Proteomes" id="UP001189429">
    <property type="component" value="Unassembled WGS sequence"/>
</dbReference>